<dbReference type="RefSeq" id="XP_015402245.1">
    <property type="nucleotide sequence ID" value="XM_015556012.1"/>
</dbReference>
<sequence>MPSATGALSANFNNFTGKWNVEGYEAELHGNFSQSVENWQSDATLEYDNVQDLVGTFSVQSGPSYVGVLDISLTLTNQAGKQIKITGPLSSPISQRTPIAGQGSWSIRM</sequence>
<keyword evidence="2" id="KW-1185">Reference proteome</keyword>
<evidence type="ECO:0000313" key="1">
    <source>
        <dbReference type="EMBL" id="KNG81322.1"/>
    </source>
</evidence>
<name>A0A0L1IP60_ASPN3</name>
<proteinExistence type="predicted"/>
<dbReference type="Proteomes" id="UP000037505">
    <property type="component" value="Unassembled WGS sequence"/>
</dbReference>
<organism evidence="1 2">
    <name type="scientific">Aspergillus nomiae NRRL (strain ATCC 15546 / NRRL 13137 / CBS 260.88 / M93)</name>
    <dbReference type="NCBI Taxonomy" id="1509407"/>
    <lineage>
        <taxon>Eukaryota</taxon>
        <taxon>Fungi</taxon>
        <taxon>Dikarya</taxon>
        <taxon>Ascomycota</taxon>
        <taxon>Pezizomycotina</taxon>
        <taxon>Eurotiomycetes</taxon>
        <taxon>Eurotiomycetidae</taxon>
        <taxon>Eurotiales</taxon>
        <taxon>Aspergillaceae</taxon>
        <taxon>Aspergillus</taxon>
        <taxon>Aspergillus subgen. Circumdati</taxon>
    </lineage>
</organism>
<dbReference type="GeneID" id="26812560"/>
<evidence type="ECO:0000313" key="2">
    <source>
        <dbReference type="Proteomes" id="UP000037505"/>
    </source>
</evidence>
<dbReference type="OrthoDB" id="4502507at2759"/>
<dbReference type="AlphaFoldDB" id="A0A0L1IP60"/>
<accession>A0A0L1IP60</accession>
<gene>
    <name evidence="1" type="ORF">ANOM_010756</name>
</gene>
<reference evidence="1 2" key="1">
    <citation type="submission" date="2014-06" db="EMBL/GenBank/DDBJ databases">
        <title>The Genome of the Aflatoxigenic Filamentous Fungus Aspergillus nomius.</title>
        <authorList>
            <person name="Moore M.G."/>
            <person name="Shannon B.M."/>
            <person name="Brian M.M."/>
        </authorList>
    </citation>
    <scope>NUCLEOTIDE SEQUENCE [LARGE SCALE GENOMIC DNA]</scope>
    <source>
        <strain evidence="1 2">NRRL 13137</strain>
    </source>
</reference>
<comment type="caution">
    <text evidence="1">The sequence shown here is derived from an EMBL/GenBank/DDBJ whole genome shotgun (WGS) entry which is preliminary data.</text>
</comment>
<dbReference type="STRING" id="1509407.A0A0L1IP60"/>
<protein>
    <submittedName>
        <fullName evidence="1">Uncharacterized protein</fullName>
    </submittedName>
</protein>
<dbReference type="EMBL" id="JNOM01000463">
    <property type="protein sequence ID" value="KNG81322.1"/>
    <property type="molecule type" value="Genomic_DNA"/>
</dbReference>